<dbReference type="OrthoDB" id="187863at2"/>
<dbReference type="Pfam" id="PF20554">
    <property type="entry name" value="DUF6766"/>
    <property type="match status" value="1"/>
</dbReference>
<feature type="transmembrane region" description="Helical" evidence="1">
    <location>
        <begin position="124"/>
        <end position="145"/>
    </location>
</feature>
<keyword evidence="1" id="KW-1133">Transmembrane helix</keyword>
<evidence type="ECO:0000313" key="2">
    <source>
        <dbReference type="EMBL" id="RAJ00284.1"/>
    </source>
</evidence>
<proteinExistence type="predicted"/>
<evidence type="ECO:0000313" key="3">
    <source>
        <dbReference type="Proteomes" id="UP000249547"/>
    </source>
</evidence>
<dbReference type="RefSeq" id="WP_111599410.1">
    <property type="nucleotide sequence ID" value="NZ_QLLL01000008.1"/>
</dbReference>
<name>A0A327Q8R5_9BACT</name>
<evidence type="ECO:0000256" key="1">
    <source>
        <dbReference type="SAM" id="Phobius"/>
    </source>
</evidence>
<protein>
    <submittedName>
        <fullName evidence="2">Uncharacterized protein</fullName>
    </submittedName>
</protein>
<comment type="caution">
    <text evidence="2">The sequence shown here is derived from an EMBL/GenBank/DDBJ whole genome shotgun (WGS) entry which is preliminary data.</text>
</comment>
<keyword evidence="1" id="KW-0472">Membrane</keyword>
<sequence>MKQPHGFFYRNGLTITFMVLLIVFLSAQAYTGWIEYNKELKEDHESTITLLTYLSSPHFMEATFENWESEFLQMGLYVILTVKLRQKGSAESKSLDEKEEVDREPQPHAKAPWAVKKGGFILNLYKYSLSIAFILLFLGSFILHFKGSMMEYNTEQAGKGAPLESASEYFTNTKFWFESFQNWQSEFLSVAAIVFLSIYLRQYGSPESKPVDAPDDETG</sequence>
<reference evidence="2 3" key="1">
    <citation type="submission" date="2018-06" db="EMBL/GenBank/DDBJ databases">
        <title>Genomic Encyclopedia of Archaeal and Bacterial Type Strains, Phase II (KMG-II): from individual species to whole genera.</title>
        <authorList>
            <person name="Goeker M."/>
        </authorList>
    </citation>
    <scope>NUCLEOTIDE SEQUENCE [LARGE SCALE GENOMIC DNA]</scope>
    <source>
        <strain evidence="2 3">DSM 23857</strain>
    </source>
</reference>
<organism evidence="2 3">
    <name type="scientific">Chitinophaga skermanii</name>
    <dbReference type="NCBI Taxonomy" id="331697"/>
    <lineage>
        <taxon>Bacteria</taxon>
        <taxon>Pseudomonadati</taxon>
        <taxon>Bacteroidota</taxon>
        <taxon>Chitinophagia</taxon>
        <taxon>Chitinophagales</taxon>
        <taxon>Chitinophagaceae</taxon>
        <taxon>Chitinophaga</taxon>
    </lineage>
</organism>
<keyword evidence="3" id="KW-1185">Reference proteome</keyword>
<keyword evidence="1" id="KW-0812">Transmembrane</keyword>
<dbReference type="AlphaFoldDB" id="A0A327Q8R5"/>
<gene>
    <name evidence="2" type="ORF">LX64_03986</name>
</gene>
<dbReference type="EMBL" id="QLLL01000008">
    <property type="protein sequence ID" value="RAJ00284.1"/>
    <property type="molecule type" value="Genomic_DNA"/>
</dbReference>
<feature type="transmembrane region" description="Helical" evidence="1">
    <location>
        <begin position="12"/>
        <end position="31"/>
    </location>
</feature>
<accession>A0A327Q8R5</accession>
<dbReference type="Proteomes" id="UP000249547">
    <property type="component" value="Unassembled WGS sequence"/>
</dbReference>
<dbReference type="InterPro" id="IPR046657">
    <property type="entry name" value="DUF6766"/>
</dbReference>